<comment type="function">
    <text evidence="13">Transports dicarboxylates across the inner membranes of mitochondria by a counter-exchange mechanism. Can transport 2-oxoadipate (2-oxohexanedioate), 2-oxoglutarate, adipate (hexanedioate), glutarate, and to a lesser extent, pimelate (heptanedioate), 2-oxopimelate (2-oxoheptanedioate), 2-aminoadipate (2-aminohexanedioate), oxaloacetate, and citrate. Plays a central role in catabolism of lysine, hydroxylysine, and tryptophan, by transporting common metabolite intermediates (such as 2-oxoadipate) into the mitochondria, where it is converted into acetyl-CoA and can enter the citric acid (TCA) cycle.</text>
</comment>
<evidence type="ECO:0000256" key="1">
    <source>
        <dbReference type="ARBA" id="ARBA00004448"/>
    </source>
</evidence>
<evidence type="ECO:0000313" key="23">
    <source>
        <dbReference type="Proteomes" id="UP000494206"/>
    </source>
</evidence>
<evidence type="ECO:0000256" key="13">
    <source>
        <dbReference type="ARBA" id="ARBA00046087"/>
    </source>
</evidence>
<evidence type="ECO:0000256" key="11">
    <source>
        <dbReference type="ARBA" id="ARBA00039747"/>
    </source>
</evidence>
<keyword evidence="4 20" id="KW-0812">Transmembrane</keyword>
<dbReference type="PANTHER" id="PTHR46356">
    <property type="entry name" value="MITOCHONDRIAL 2-OXODICARBOXYLATE CARRIER"/>
    <property type="match status" value="1"/>
</dbReference>
<dbReference type="GO" id="GO:0005743">
    <property type="term" value="C:mitochondrial inner membrane"/>
    <property type="evidence" value="ECO:0007669"/>
    <property type="project" value="UniProtKB-SubCell"/>
</dbReference>
<evidence type="ECO:0000256" key="3">
    <source>
        <dbReference type="ARBA" id="ARBA00022448"/>
    </source>
</evidence>
<gene>
    <name evidence="22" type="ORF">CBOVIS_LOCUS1022</name>
</gene>
<dbReference type="InterPro" id="IPR002067">
    <property type="entry name" value="MCP"/>
</dbReference>
<dbReference type="InterPro" id="IPR051752">
    <property type="entry name" value="Mito_2-oxodicarb_carrier"/>
</dbReference>
<feature type="repeat" description="Solcar" evidence="20">
    <location>
        <begin position="193"/>
        <end position="282"/>
    </location>
</feature>
<evidence type="ECO:0000313" key="22">
    <source>
        <dbReference type="EMBL" id="CAB3397639.1"/>
    </source>
</evidence>
<evidence type="ECO:0000256" key="19">
    <source>
        <dbReference type="ARBA" id="ARBA00048998"/>
    </source>
</evidence>
<evidence type="ECO:0000256" key="12">
    <source>
        <dbReference type="ARBA" id="ARBA00041874"/>
    </source>
</evidence>
<evidence type="ECO:0000256" key="8">
    <source>
        <dbReference type="ARBA" id="ARBA00023128"/>
    </source>
</evidence>
<dbReference type="PROSITE" id="PS50920">
    <property type="entry name" value="SOLCAR"/>
    <property type="match status" value="3"/>
</dbReference>
<name>A0A8S1E219_9PELO</name>
<dbReference type="Gene3D" id="1.50.40.10">
    <property type="entry name" value="Mitochondrial carrier domain"/>
    <property type="match status" value="1"/>
</dbReference>
<evidence type="ECO:0000256" key="2">
    <source>
        <dbReference type="ARBA" id="ARBA00006375"/>
    </source>
</evidence>
<reference evidence="22 23" key="1">
    <citation type="submission" date="2020-04" db="EMBL/GenBank/DDBJ databases">
        <authorList>
            <person name="Laetsch R D."/>
            <person name="Stevens L."/>
            <person name="Kumar S."/>
            <person name="Blaxter L. M."/>
        </authorList>
    </citation>
    <scope>NUCLEOTIDE SEQUENCE [LARGE SCALE GENOMIC DNA]</scope>
</reference>
<evidence type="ECO:0000256" key="7">
    <source>
        <dbReference type="ARBA" id="ARBA00022989"/>
    </source>
</evidence>
<evidence type="ECO:0000256" key="9">
    <source>
        <dbReference type="ARBA" id="ARBA00023136"/>
    </source>
</evidence>
<evidence type="ECO:0000256" key="4">
    <source>
        <dbReference type="ARBA" id="ARBA00022692"/>
    </source>
</evidence>
<evidence type="ECO:0000256" key="20">
    <source>
        <dbReference type="PROSITE-ProRule" id="PRU00282"/>
    </source>
</evidence>
<accession>A0A8S1E219</accession>
<comment type="catalytic activity">
    <reaction evidence="18">
        <text>glutarate(in) + 2-oxoglutarate(out) = glutarate(out) + 2-oxoglutarate(in)</text>
        <dbReference type="Rhea" id="RHEA:71751"/>
        <dbReference type="ChEBI" id="CHEBI:16810"/>
        <dbReference type="ChEBI" id="CHEBI:30921"/>
    </reaction>
</comment>
<comment type="catalytic activity">
    <reaction evidence="10">
        <text>2-oxoadipate(in) + 2-oxoglutarate(out) = 2-oxoadipate(out) + 2-oxoglutarate(in)</text>
        <dbReference type="Rhea" id="RHEA:71739"/>
        <dbReference type="ChEBI" id="CHEBI:16810"/>
        <dbReference type="ChEBI" id="CHEBI:57499"/>
    </reaction>
</comment>
<feature type="repeat" description="Solcar" evidence="20">
    <location>
        <begin position="7"/>
        <end position="89"/>
    </location>
</feature>
<dbReference type="AlphaFoldDB" id="A0A8S1E219"/>
<dbReference type="SUPFAM" id="SSF103506">
    <property type="entry name" value="Mitochondrial carrier"/>
    <property type="match status" value="1"/>
</dbReference>
<comment type="caution">
    <text evidence="22">The sequence shown here is derived from an EMBL/GenBank/DDBJ whole genome shotgun (WGS) entry which is preliminary data.</text>
</comment>
<evidence type="ECO:0000256" key="5">
    <source>
        <dbReference type="ARBA" id="ARBA00022737"/>
    </source>
</evidence>
<evidence type="ECO:0000256" key="6">
    <source>
        <dbReference type="ARBA" id="ARBA00022792"/>
    </source>
</evidence>
<dbReference type="Pfam" id="PF00153">
    <property type="entry name" value="Mito_carr"/>
    <property type="match status" value="3"/>
</dbReference>
<protein>
    <recommendedName>
        <fullName evidence="11">Mitochondrial 2-oxodicarboxylate carrier</fullName>
    </recommendedName>
    <alternativeName>
        <fullName evidence="12">Solute carrier family 25 member 21</fullName>
    </alternativeName>
</protein>
<keyword evidence="23" id="KW-1185">Reference proteome</keyword>
<dbReference type="Proteomes" id="UP000494206">
    <property type="component" value="Unassembled WGS sequence"/>
</dbReference>
<evidence type="ECO:0000256" key="14">
    <source>
        <dbReference type="ARBA" id="ARBA00047537"/>
    </source>
</evidence>
<evidence type="ECO:0000256" key="21">
    <source>
        <dbReference type="RuleBase" id="RU000488"/>
    </source>
</evidence>
<comment type="catalytic activity">
    <reaction evidence="16">
        <text>L-2-aminoadipate(in) + 2-oxoglutarate(out) = L-2-aminoadipate(out) + 2-oxoglutarate(in)</text>
        <dbReference type="Rhea" id="RHEA:71747"/>
        <dbReference type="ChEBI" id="CHEBI:16810"/>
        <dbReference type="ChEBI" id="CHEBI:58672"/>
    </reaction>
</comment>
<comment type="subcellular location">
    <subcellularLocation>
        <location evidence="1">Mitochondrion inner membrane</location>
        <topology evidence="1">Multi-pass membrane protein</topology>
    </subcellularLocation>
</comment>
<keyword evidence="5" id="KW-0677">Repeat</keyword>
<dbReference type="PRINTS" id="PR00926">
    <property type="entry name" value="MITOCARRIER"/>
</dbReference>
<keyword evidence="8" id="KW-0496">Mitochondrion</keyword>
<keyword evidence="9 20" id="KW-0472">Membrane</keyword>
<dbReference type="InterPro" id="IPR018108">
    <property type="entry name" value="MCP_transmembrane"/>
</dbReference>
<dbReference type="EMBL" id="CADEPM010000001">
    <property type="protein sequence ID" value="CAB3397639.1"/>
    <property type="molecule type" value="Genomic_DNA"/>
</dbReference>
<dbReference type="PANTHER" id="PTHR46356:SF1">
    <property type="entry name" value="MITOCHONDRIAL 2-OXODICARBOXYLATE CARRIER"/>
    <property type="match status" value="1"/>
</dbReference>
<evidence type="ECO:0000256" key="15">
    <source>
        <dbReference type="ARBA" id="ARBA00048003"/>
    </source>
</evidence>
<sequence length="288" mass="31777">MTDDLIKEGIRQIIAGGSAGLIEVCTLHPLDLVKTRLQLPNNKGMMHCIASTYKHEGVLGFYKGIIPPILASTPKTAIRFLTYEQYKKVLCDPDVHPTLGLSMAGLLSGMTEAVIVCPLDVVKVNLQADHSAKGKNTIEMAKSIYNENGFGRNGLYRAVWTTMLRNGLFNMFYFGIYDGFQPNLPDPKDHPTAIFFSKVLLGFVAGAIGSCSNIHLDVAKTRIQGPQPDPKIRKYYGMTQTIRVVYNEEGARALCRGLLPKIMRLGPGGAIMIIAYEHIDGFLKRSFN</sequence>
<comment type="similarity">
    <text evidence="2 21">Belongs to the mitochondrial carrier (TC 2.A.29) family.</text>
</comment>
<keyword evidence="7" id="KW-1133">Transmembrane helix</keyword>
<comment type="catalytic activity">
    <reaction evidence="19">
        <text>hexanedioate(in) + 2-oxoglutarate(out) = hexanedioate(out) + 2-oxoglutarate(in)</text>
        <dbReference type="Rhea" id="RHEA:71743"/>
        <dbReference type="ChEBI" id="CHEBI:16810"/>
        <dbReference type="ChEBI" id="CHEBI:17128"/>
    </reaction>
</comment>
<evidence type="ECO:0000256" key="16">
    <source>
        <dbReference type="ARBA" id="ARBA00048303"/>
    </source>
</evidence>
<keyword evidence="3 21" id="KW-0813">Transport</keyword>
<evidence type="ECO:0000256" key="18">
    <source>
        <dbReference type="ARBA" id="ARBA00048920"/>
    </source>
</evidence>
<comment type="catalytic activity">
    <reaction evidence="15">
        <text>citrate(in) + 2-oxoglutarate(out) = citrate(out) + 2-oxoglutarate(in)</text>
        <dbReference type="Rhea" id="RHEA:71763"/>
        <dbReference type="ChEBI" id="CHEBI:16810"/>
        <dbReference type="ChEBI" id="CHEBI:16947"/>
    </reaction>
</comment>
<comment type="catalytic activity">
    <reaction evidence="14">
        <text>heptanedioate(in) + 2-oxoglutarate(out) = heptanedioate(out) + 2-oxoglutarate(in)</text>
        <dbReference type="Rhea" id="RHEA:71759"/>
        <dbReference type="ChEBI" id="CHEBI:16810"/>
        <dbReference type="ChEBI" id="CHEBI:36165"/>
    </reaction>
</comment>
<evidence type="ECO:0000256" key="10">
    <source>
        <dbReference type="ARBA" id="ARBA00036018"/>
    </source>
</evidence>
<dbReference type="InterPro" id="IPR023395">
    <property type="entry name" value="MCP_dom_sf"/>
</dbReference>
<keyword evidence="6" id="KW-0999">Mitochondrion inner membrane</keyword>
<dbReference type="GO" id="GO:0055085">
    <property type="term" value="P:transmembrane transport"/>
    <property type="evidence" value="ECO:0007669"/>
    <property type="project" value="InterPro"/>
</dbReference>
<proteinExistence type="inferred from homology"/>
<organism evidence="22 23">
    <name type="scientific">Caenorhabditis bovis</name>
    <dbReference type="NCBI Taxonomy" id="2654633"/>
    <lineage>
        <taxon>Eukaryota</taxon>
        <taxon>Metazoa</taxon>
        <taxon>Ecdysozoa</taxon>
        <taxon>Nematoda</taxon>
        <taxon>Chromadorea</taxon>
        <taxon>Rhabditida</taxon>
        <taxon>Rhabditina</taxon>
        <taxon>Rhabditomorpha</taxon>
        <taxon>Rhabditoidea</taxon>
        <taxon>Rhabditidae</taxon>
        <taxon>Peloderinae</taxon>
        <taxon>Caenorhabditis</taxon>
    </lineage>
</organism>
<dbReference type="OrthoDB" id="434783at2759"/>
<evidence type="ECO:0000256" key="17">
    <source>
        <dbReference type="ARBA" id="ARBA00048581"/>
    </source>
</evidence>
<comment type="catalytic activity">
    <reaction evidence="17">
        <text>2-oxoheptanedioate(in) + 2-oxoglutarate(out) = 2-oxoheptanedioate(out) + 2-oxoglutarate(in)</text>
        <dbReference type="Rhea" id="RHEA:71755"/>
        <dbReference type="ChEBI" id="CHEBI:16810"/>
        <dbReference type="ChEBI" id="CHEBI:72701"/>
    </reaction>
</comment>
<feature type="repeat" description="Solcar" evidence="20">
    <location>
        <begin position="96"/>
        <end position="183"/>
    </location>
</feature>